<feature type="compositionally biased region" description="Low complexity" evidence="1">
    <location>
        <begin position="1266"/>
        <end position="1292"/>
    </location>
</feature>
<feature type="region of interest" description="Disordered" evidence="1">
    <location>
        <begin position="642"/>
        <end position="789"/>
    </location>
</feature>
<feature type="region of interest" description="Disordered" evidence="1">
    <location>
        <begin position="857"/>
        <end position="896"/>
    </location>
</feature>
<feature type="compositionally biased region" description="Polar residues" evidence="1">
    <location>
        <begin position="730"/>
        <end position="754"/>
    </location>
</feature>
<feature type="compositionally biased region" description="Basic and acidic residues" evidence="1">
    <location>
        <begin position="603"/>
        <end position="623"/>
    </location>
</feature>
<feature type="compositionally biased region" description="Low complexity" evidence="1">
    <location>
        <begin position="1109"/>
        <end position="1119"/>
    </location>
</feature>
<feature type="compositionally biased region" description="Low complexity" evidence="1">
    <location>
        <begin position="404"/>
        <end position="422"/>
    </location>
</feature>
<feature type="region of interest" description="Disordered" evidence="1">
    <location>
        <begin position="592"/>
        <end position="630"/>
    </location>
</feature>
<dbReference type="EMBL" id="JAAAJA010000186">
    <property type="protein sequence ID" value="KAG0259458.1"/>
    <property type="molecule type" value="Genomic_DNA"/>
</dbReference>
<feature type="region of interest" description="Disordered" evidence="1">
    <location>
        <begin position="1148"/>
        <end position="1300"/>
    </location>
</feature>
<protein>
    <submittedName>
        <fullName evidence="2">Uncharacterized protein</fullName>
    </submittedName>
</protein>
<feature type="region of interest" description="Disordered" evidence="1">
    <location>
        <begin position="820"/>
        <end position="842"/>
    </location>
</feature>
<feature type="compositionally biased region" description="Low complexity" evidence="1">
    <location>
        <begin position="1150"/>
        <end position="1162"/>
    </location>
</feature>
<feature type="compositionally biased region" description="Polar residues" evidence="1">
    <location>
        <begin position="1057"/>
        <end position="1089"/>
    </location>
</feature>
<organism evidence="2 3">
    <name type="scientific">Mortierella polycephala</name>
    <dbReference type="NCBI Taxonomy" id="41804"/>
    <lineage>
        <taxon>Eukaryota</taxon>
        <taxon>Fungi</taxon>
        <taxon>Fungi incertae sedis</taxon>
        <taxon>Mucoromycota</taxon>
        <taxon>Mortierellomycotina</taxon>
        <taxon>Mortierellomycetes</taxon>
        <taxon>Mortierellales</taxon>
        <taxon>Mortierellaceae</taxon>
        <taxon>Mortierella</taxon>
    </lineage>
</organism>
<feature type="region of interest" description="Disordered" evidence="1">
    <location>
        <begin position="924"/>
        <end position="1021"/>
    </location>
</feature>
<feature type="compositionally biased region" description="Low complexity" evidence="1">
    <location>
        <begin position="760"/>
        <end position="787"/>
    </location>
</feature>
<feature type="compositionally biased region" description="Low complexity" evidence="1">
    <location>
        <begin position="1205"/>
        <end position="1242"/>
    </location>
</feature>
<dbReference type="OrthoDB" id="2428566at2759"/>
<feature type="compositionally biased region" description="Polar residues" evidence="1">
    <location>
        <begin position="423"/>
        <end position="439"/>
    </location>
</feature>
<gene>
    <name evidence="2" type="ORF">BG011_002622</name>
</gene>
<feature type="compositionally biased region" description="Basic and acidic residues" evidence="1">
    <location>
        <begin position="966"/>
        <end position="975"/>
    </location>
</feature>
<feature type="region of interest" description="Disordered" evidence="1">
    <location>
        <begin position="1053"/>
        <end position="1124"/>
    </location>
</feature>
<comment type="caution">
    <text evidence="2">The sequence shown here is derived from an EMBL/GenBank/DDBJ whole genome shotgun (WGS) entry which is preliminary data.</text>
</comment>
<feature type="compositionally biased region" description="Gly residues" evidence="1">
    <location>
        <begin position="1247"/>
        <end position="1262"/>
    </location>
</feature>
<sequence>MSSSFNYAPEVVDLDAMNITEMFPEASSFSFDMSSFNHSYTDSISGVPLAQQALWDDGQLSLPPTVNSSRIIGQSALSSLNNSANNSFNHGPLSRHLLAPSSHHLRPPSLLKHQQYLGSPLGGAEAGHDFDQSQYDEYNESSLQHGWVDETRDQNGIMLLNDKDRQDEQHLLFLQDIGAAGNISRGDSISLFTKLADETDLSCDLFKEELEADETRDQSRLQSEQFSGMAGPSVAGNRIGNEIFDQAFLASLRTPLVSQPPPRLESAKNGNFFENLYTITAPAPRTDDDILKSMNIISKEGDEGKDRHEVYQQALKSFFDSLKIADPIKTPHKFAPQPLPILWNEPKIRSKALPSFNLADYKDTTKAAAPTKTLTPSTSLPATMLTTPPKKQDSLSTSPTDTFSIPNSAHSSPLSSMSTSSPVANTLQITLTPKTSTTEALYPPSPTSTEESLKSNQSPDSAAPNDPSRDRSRRRLTALNPHLAFDPTIPPAEREVEESHIAEPKYAKNTLERRSTIQQQAQAMAQSNDQETQDPRSSPPLPENDRRGSIKGTISPTITSGLRGPTVRKRQSLHQDMFLQEQIGAAENIDDVKHEAQQQIQEDDLKQRRISQDESKPEDEFNGRRGSIRPLSMNILPESLTSMGSHALNEQEDISTIGKVRRQSEDEDGEGKEGRVSRLPGTLSLGRTTGTRYVRSGSNGSASGGSTTQLSPTTPTLSNPYGSLKGRTMSRPNSQRLSMSGLSGMYTKTQQPTEDAQKLSMAPSPMKSPSSTISGSGSRSSPPSALPELRRSSATIHQPDTQLGFDQLAPDHYHLEEFYGDEQQQWQSPRSSRLYHQEDEDHGAEWYGQDVPEHRGLQEQKARVSYQAPSSSLDQQQEQNQQQQREQHQQQRLRIQQQAREEVYGRGYGNGYADEVEDAADDYPQNYRYSQPSTTIGARTGSRRSSPSSLSPTATHSTTAAVSRYPSDHYRRQSKDGYSLMPAPRISPPLTNASSTTVISRTSPNGNAPRRSLSNITGSVLPTSSRRLSNAANVGTSSSLGYGSNYSGSNPALHGRSVSSGSGLTSHIQRSSAIGQGQMSSSRHISSASDGILPGNSPRRAFSTIVSPNRRTSSSSTSNGYRASTIGASASPEYARVFNPPRASAAPSLNGYGYSNNSSSHNRQYSDDDHLQRQDTGYSYRPEVPTRQSSLGVGAGAGHKGVGLGLSSRNSTSTLRSSSGSHLLGGAPSSSMSSLSPRRTASISVAAGGGGHSALGRPGGILPGRQQYQQYQQEKQQQQQQQQQSIQPQRYQRTSMYSYR</sequence>
<feature type="compositionally biased region" description="Low complexity" evidence="1">
    <location>
        <begin position="938"/>
        <end position="964"/>
    </location>
</feature>
<feature type="compositionally biased region" description="Low complexity" evidence="1">
    <location>
        <begin position="678"/>
        <end position="718"/>
    </location>
</feature>
<evidence type="ECO:0000256" key="1">
    <source>
        <dbReference type="SAM" id="MobiDB-lite"/>
    </source>
</evidence>
<feature type="compositionally biased region" description="Polar residues" evidence="1">
    <location>
        <begin position="394"/>
        <end position="403"/>
    </location>
</feature>
<feature type="compositionally biased region" description="Basic and acidic residues" evidence="1">
    <location>
        <begin position="492"/>
        <end position="515"/>
    </location>
</feature>
<keyword evidence="3" id="KW-1185">Reference proteome</keyword>
<reference evidence="2" key="1">
    <citation type="journal article" date="2020" name="Fungal Divers.">
        <title>Resolving the Mortierellaceae phylogeny through synthesis of multi-gene phylogenetics and phylogenomics.</title>
        <authorList>
            <person name="Vandepol N."/>
            <person name="Liber J."/>
            <person name="Desiro A."/>
            <person name="Na H."/>
            <person name="Kennedy M."/>
            <person name="Barry K."/>
            <person name="Grigoriev I.V."/>
            <person name="Miller A.N."/>
            <person name="O'Donnell K."/>
            <person name="Stajich J.E."/>
            <person name="Bonito G."/>
        </authorList>
    </citation>
    <scope>NUCLEOTIDE SEQUENCE</scope>
    <source>
        <strain evidence="2">KOD948</strain>
    </source>
</reference>
<evidence type="ECO:0000313" key="2">
    <source>
        <dbReference type="EMBL" id="KAG0259458.1"/>
    </source>
</evidence>
<evidence type="ECO:0000313" key="3">
    <source>
        <dbReference type="Proteomes" id="UP000726737"/>
    </source>
</evidence>
<feature type="compositionally biased region" description="Low complexity" evidence="1">
    <location>
        <begin position="875"/>
        <end position="896"/>
    </location>
</feature>
<feature type="compositionally biased region" description="Basic and acidic residues" evidence="1">
    <location>
        <begin position="1164"/>
        <end position="1173"/>
    </location>
</feature>
<dbReference type="Proteomes" id="UP000726737">
    <property type="component" value="Unassembled WGS sequence"/>
</dbReference>
<feature type="region of interest" description="Disordered" evidence="1">
    <location>
        <begin position="369"/>
        <end position="569"/>
    </location>
</feature>
<feature type="compositionally biased region" description="Polar residues" evidence="1">
    <location>
        <begin position="516"/>
        <end position="530"/>
    </location>
</feature>
<feature type="compositionally biased region" description="Polar residues" evidence="1">
    <location>
        <begin position="447"/>
        <end position="460"/>
    </location>
</feature>
<name>A0A9P6Q2Y0_9FUNG</name>
<feature type="compositionally biased region" description="Polar residues" evidence="1">
    <location>
        <begin position="989"/>
        <end position="1021"/>
    </location>
</feature>
<feature type="compositionally biased region" description="Polar residues" evidence="1">
    <location>
        <begin position="927"/>
        <end position="937"/>
    </location>
</feature>
<accession>A0A9P6Q2Y0</accession>
<feature type="compositionally biased region" description="Low complexity" evidence="1">
    <location>
        <begin position="369"/>
        <end position="389"/>
    </location>
</feature>
<feature type="compositionally biased region" description="Gly residues" evidence="1">
    <location>
        <begin position="1193"/>
        <end position="1204"/>
    </location>
</feature>
<proteinExistence type="predicted"/>
<feature type="compositionally biased region" description="Polar residues" evidence="1">
    <location>
        <begin position="822"/>
        <end position="831"/>
    </location>
</feature>